<evidence type="ECO:0000256" key="1">
    <source>
        <dbReference type="SAM" id="MobiDB-lite"/>
    </source>
</evidence>
<keyword evidence="3" id="KW-1185">Reference proteome</keyword>
<accession>A0ABR2X0N4</accession>
<protein>
    <submittedName>
        <fullName evidence="2">Uncharacterized protein</fullName>
    </submittedName>
</protein>
<gene>
    <name evidence="2" type="ORF">K7432_003090</name>
</gene>
<evidence type="ECO:0000313" key="3">
    <source>
        <dbReference type="Proteomes" id="UP001479436"/>
    </source>
</evidence>
<feature type="compositionally biased region" description="Acidic residues" evidence="1">
    <location>
        <begin position="22"/>
        <end position="60"/>
    </location>
</feature>
<dbReference type="EMBL" id="JASJQH010000090">
    <property type="protein sequence ID" value="KAK9767257.1"/>
    <property type="molecule type" value="Genomic_DNA"/>
</dbReference>
<name>A0ABR2X0N4_9FUNG</name>
<organism evidence="2 3">
    <name type="scientific">Basidiobolus ranarum</name>
    <dbReference type="NCBI Taxonomy" id="34480"/>
    <lineage>
        <taxon>Eukaryota</taxon>
        <taxon>Fungi</taxon>
        <taxon>Fungi incertae sedis</taxon>
        <taxon>Zoopagomycota</taxon>
        <taxon>Entomophthoromycotina</taxon>
        <taxon>Basidiobolomycetes</taxon>
        <taxon>Basidiobolales</taxon>
        <taxon>Basidiobolaceae</taxon>
        <taxon>Basidiobolus</taxon>
    </lineage>
</organism>
<sequence length="197" mass="21926">MVGLLTLVNSLDSHDSSQDSAVSEDLEESEPDQYEDIEQYDESNTEAVEIDNDEDLEESEFEPYEWNFTSSYETYLSWNDSPSPSSIKAVSVEAISTVQDSSSSTSPTPTLTATISPVMARTSDTTNRSPLSTSIDRGPLWSQPTKVVLQPENTASGYGFSKRSMSNEQYFINWKMSTVCLLLSLYSCLCQLDLFLT</sequence>
<proteinExistence type="predicted"/>
<feature type="region of interest" description="Disordered" evidence="1">
    <location>
        <begin position="8"/>
        <end position="60"/>
    </location>
</feature>
<evidence type="ECO:0000313" key="2">
    <source>
        <dbReference type="EMBL" id="KAK9767257.1"/>
    </source>
</evidence>
<reference evidence="2 3" key="1">
    <citation type="submission" date="2023-04" db="EMBL/GenBank/DDBJ databases">
        <title>Genome of Basidiobolus ranarum AG-B5.</title>
        <authorList>
            <person name="Stajich J.E."/>
            <person name="Carter-House D."/>
            <person name="Gryganskyi A."/>
        </authorList>
    </citation>
    <scope>NUCLEOTIDE SEQUENCE [LARGE SCALE GENOMIC DNA]</scope>
    <source>
        <strain evidence="2 3">AG-B5</strain>
    </source>
</reference>
<comment type="caution">
    <text evidence="2">The sequence shown here is derived from an EMBL/GenBank/DDBJ whole genome shotgun (WGS) entry which is preliminary data.</text>
</comment>
<dbReference type="Proteomes" id="UP001479436">
    <property type="component" value="Unassembled WGS sequence"/>
</dbReference>